<dbReference type="Proteomes" id="UP000323439">
    <property type="component" value="Unassembled WGS sequence"/>
</dbReference>
<reference evidence="3 4" key="1">
    <citation type="submission" date="2016-10" db="EMBL/GenBank/DDBJ databases">
        <authorList>
            <person name="Varghese N."/>
            <person name="Submissions S."/>
        </authorList>
    </citation>
    <scope>NUCLEOTIDE SEQUENCE [LARGE SCALE GENOMIC DNA]</scope>
    <source>
        <strain evidence="3 4">DSM 16643</strain>
    </source>
</reference>
<comment type="similarity">
    <text evidence="1 2">Belongs to the MEMO1 family.</text>
</comment>
<dbReference type="RefSeq" id="WP_149732523.1">
    <property type="nucleotide sequence ID" value="NZ_FMXB01000019.1"/>
</dbReference>
<dbReference type="NCBIfam" id="TIGR04336">
    <property type="entry name" value="AmmeMemoSam_B"/>
    <property type="match status" value="1"/>
</dbReference>
<organism evidence="3 4">
    <name type="scientific">Methanobrevibacter millerae</name>
    <dbReference type="NCBI Taxonomy" id="230361"/>
    <lineage>
        <taxon>Archaea</taxon>
        <taxon>Methanobacteriati</taxon>
        <taxon>Methanobacteriota</taxon>
        <taxon>Methanomada group</taxon>
        <taxon>Methanobacteria</taxon>
        <taxon>Methanobacteriales</taxon>
        <taxon>Methanobacteriaceae</taxon>
        <taxon>Methanobrevibacter</taxon>
    </lineage>
</organism>
<dbReference type="HAMAP" id="MF_00055">
    <property type="entry name" value="MEMO1"/>
    <property type="match status" value="1"/>
</dbReference>
<evidence type="ECO:0000313" key="3">
    <source>
        <dbReference type="EMBL" id="SDA66721.1"/>
    </source>
</evidence>
<dbReference type="NCBIfam" id="NF001987">
    <property type="entry name" value="PRK00782.1"/>
    <property type="match status" value="1"/>
</dbReference>
<sequence length="282" mass="31114">MIRKPAVAGSFYPQNPETLMKMIESCFLSDFGVGYVPEMKEFDGDEYPVNVMSPHAGFQYSGPIASHSYCAIVENGFPEVFIIISPNHTGYGSEVSVYNEGEWMTPLGNVEIDGEFADSIISFSDVASADFQAHLFEHSIEVQLPFLQYFSNDFKIVPIVMGSQSFSASSDLAKAIYDAGNELKRSYCVIASTDLSHFNNQEKANTVDGYVLEDIENMNEFKLYEEVIQYNITMCGYGPVMTTIALSKMCGKHTSEILKYGTSGDVTGDLTSVVGYASGIFR</sequence>
<dbReference type="OrthoDB" id="372162at2157"/>
<dbReference type="CDD" id="cd07361">
    <property type="entry name" value="MEMO_like"/>
    <property type="match status" value="1"/>
</dbReference>
<gene>
    <name evidence="3" type="ORF">SAMN02910315_02033</name>
</gene>
<dbReference type="PANTHER" id="PTHR11060">
    <property type="entry name" value="PROTEIN MEMO1"/>
    <property type="match status" value="1"/>
</dbReference>
<dbReference type="EMBL" id="FMXB01000019">
    <property type="protein sequence ID" value="SDA66721.1"/>
    <property type="molecule type" value="Genomic_DNA"/>
</dbReference>
<dbReference type="STRING" id="230361.sm9_1642"/>
<protein>
    <recommendedName>
        <fullName evidence="2">MEMO1 family protein SAMN02910315_02033</fullName>
    </recommendedName>
</protein>
<accession>A0A1G5X8J1</accession>
<dbReference type="InterPro" id="IPR002737">
    <property type="entry name" value="MEMO1_fam"/>
</dbReference>
<name>A0A1G5X8J1_9EURY</name>
<proteinExistence type="inferred from homology"/>
<dbReference type="AlphaFoldDB" id="A0A1G5X8J1"/>
<evidence type="ECO:0000256" key="2">
    <source>
        <dbReference type="HAMAP-Rule" id="MF_00055"/>
    </source>
</evidence>
<evidence type="ECO:0000313" key="4">
    <source>
        <dbReference type="Proteomes" id="UP000323439"/>
    </source>
</evidence>
<keyword evidence="4" id="KW-1185">Reference proteome</keyword>
<dbReference type="Gene3D" id="3.40.830.10">
    <property type="entry name" value="LigB-like"/>
    <property type="match status" value="1"/>
</dbReference>
<dbReference type="Pfam" id="PF01875">
    <property type="entry name" value="Memo"/>
    <property type="match status" value="1"/>
</dbReference>
<evidence type="ECO:0000256" key="1">
    <source>
        <dbReference type="ARBA" id="ARBA00006315"/>
    </source>
</evidence>
<dbReference type="PANTHER" id="PTHR11060:SF0">
    <property type="entry name" value="PROTEIN MEMO1"/>
    <property type="match status" value="1"/>
</dbReference>